<keyword evidence="5" id="KW-0539">Nucleus</keyword>
<keyword evidence="3" id="KW-0863">Zinc-finger</keyword>
<feature type="coiled-coil region" evidence="6">
    <location>
        <begin position="48"/>
        <end position="78"/>
    </location>
</feature>
<accession>A0A4Y7TVR8</accession>
<feature type="compositionally biased region" description="Basic residues" evidence="7">
    <location>
        <begin position="334"/>
        <end position="350"/>
    </location>
</feature>
<feature type="compositionally biased region" description="Polar residues" evidence="7">
    <location>
        <begin position="260"/>
        <end position="270"/>
    </location>
</feature>
<dbReference type="GO" id="GO:0000398">
    <property type="term" value="P:mRNA splicing, via spliceosome"/>
    <property type="evidence" value="ECO:0007669"/>
    <property type="project" value="InterPro"/>
</dbReference>
<evidence type="ECO:0000256" key="3">
    <source>
        <dbReference type="ARBA" id="ARBA00022771"/>
    </source>
</evidence>
<dbReference type="SUPFAM" id="SSF57667">
    <property type="entry name" value="beta-beta-alpha zinc fingers"/>
    <property type="match status" value="1"/>
</dbReference>
<evidence type="ECO:0000256" key="6">
    <source>
        <dbReference type="SAM" id="Coils"/>
    </source>
</evidence>
<dbReference type="InterPro" id="IPR013085">
    <property type="entry name" value="U1-CZ_Znf_C2H2"/>
</dbReference>
<gene>
    <name evidence="9" type="ORF">FA13DRAFT_1725889</name>
</gene>
<dbReference type="InterPro" id="IPR036236">
    <property type="entry name" value="Znf_C2H2_sf"/>
</dbReference>
<dbReference type="GO" id="GO:0071011">
    <property type="term" value="C:precatalytic spliceosome"/>
    <property type="evidence" value="ECO:0007669"/>
    <property type="project" value="TreeGrafter"/>
</dbReference>
<dbReference type="EMBL" id="QPFP01000003">
    <property type="protein sequence ID" value="TEB38247.1"/>
    <property type="molecule type" value="Genomic_DNA"/>
</dbReference>
<keyword evidence="4" id="KW-0862">Zinc</keyword>
<evidence type="ECO:0000256" key="7">
    <source>
        <dbReference type="SAM" id="MobiDB-lite"/>
    </source>
</evidence>
<dbReference type="Proteomes" id="UP000298030">
    <property type="component" value="Unassembled WGS sequence"/>
</dbReference>
<feature type="compositionally biased region" description="Pro residues" evidence="7">
    <location>
        <begin position="282"/>
        <end position="295"/>
    </location>
</feature>
<evidence type="ECO:0000256" key="4">
    <source>
        <dbReference type="ARBA" id="ARBA00022833"/>
    </source>
</evidence>
<protein>
    <recommendedName>
        <fullName evidence="8">Matrin-type domain-containing protein</fullName>
    </recommendedName>
</protein>
<keyword evidence="2" id="KW-0479">Metal-binding</keyword>
<feature type="region of interest" description="Disordered" evidence="7">
    <location>
        <begin position="79"/>
        <end position="350"/>
    </location>
</feature>
<dbReference type="Pfam" id="PF06220">
    <property type="entry name" value="zf-U1"/>
    <property type="match status" value="1"/>
</dbReference>
<feature type="compositionally biased region" description="Low complexity" evidence="7">
    <location>
        <begin position="79"/>
        <end position="91"/>
    </location>
</feature>
<evidence type="ECO:0000259" key="8">
    <source>
        <dbReference type="PROSITE" id="PS50171"/>
    </source>
</evidence>
<feature type="compositionally biased region" description="Basic and acidic residues" evidence="7">
    <location>
        <begin position="249"/>
        <end position="259"/>
    </location>
</feature>
<evidence type="ECO:0000313" key="10">
    <source>
        <dbReference type="Proteomes" id="UP000298030"/>
    </source>
</evidence>
<evidence type="ECO:0000256" key="1">
    <source>
        <dbReference type="ARBA" id="ARBA00004123"/>
    </source>
</evidence>
<comment type="subcellular location">
    <subcellularLocation>
        <location evidence="1">Nucleus</location>
    </subcellularLocation>
</comment>
<dbReference type="PANTHER" id="PTHR13173:SF10">
    <property type="entry name" value="WW DOMAIN-BINDING PROTEIN 4"/>
    <property type="match status" value="1"/>
</dbReference>
<dbReference type="STRING" id="71717.A0A4Y7TVR8"/>
<dbReference type="InterPro" id="IPR003604">
    <property type="entry name" value="Matrin/U1-like-C_Znf_C2H2"/>
</dbReference>
<proteinExistence type="predicted"/>
<keyword evidence="10" id="KW-1185">Reference proteome</keyword>
<dbReference type="AlphaFoldDB" id="A0A4Y7TVR8"/>
<feature type="domain" description="Matrin-type" evidence="8">
    <location>
        <begin position="11"/>
        <end position="42"/>
    </location>
</feature>
<dbReference type="PANTHER" id="PTHR13173">
    <property type="entry name" value="WW DOMAIN BINDING PROTEIN 4"/>
    <property type="match status" value="1"/>
</dbReference>
<feature type="compositionally biased region" description="Basic and acidic residues" evidence="7">
    <location>
        <begin position="219"/>
        <end position="236"/>
    </location>
</feature>
<dbReference type="InterPro" id="IPR040023">
    <property type="entry name" value="WBP4"/>
</dbReference>
<comment type="caution">
    <text evidence="9">The sequence shown here is derived from an EMBL/GenBank/DDBJ whole genome shotgun (WGS) entry which is preliminary data.</text>
</comment>
<keyword evidence="6" id="KW-0175">Coiled coil</keyword>
<evidence type="ECO:0000313" key="9">
    <source>
        <dbReference type="EMBL" id="TEB38247.1"/>
    </source>
</evidence>
<dbReference type="SMART" id="SM00451">
    <property type="entry name" value="ZnF_U1"/>
    <property type="match status" value="1"/>
</dbReference>
<reference evidence="9 10" key="1">
    <citation type="journal article" date="2019" name="Nat. Ecol. Evol.">
        <title>Megaphylogeny resolves global patterns of mushroom evolution.</title>
        <authorList>
            <person name="Varga T."/>
            <person name="Krizsan K."/>
            <person name="Foldi C."/>
            <person name="Dima B."/>
            <person name="Sanchez-Garcia M."/>
            <person name="Sanchez-Ramirez S."/>
            <person name="Szollosi G.J."/>
            <person name="Szarkandi J.G."/>
            <person name="Papp V."/>
            <person name="Albert L."/>
            <person name="Andreopoulos W."/>
            <person name="Angelini C."/>
            <person name="Antonin V."/>
            <person name="Barry K.W."/>
            <person name="Bougher N.L."/>
            <person name="Buchanan P."/>
            <person name="Buyck B."/>
            <person name="Bense V."/>
            <person name="Catcheside P."/>
            <person name="Chovatia M."/>
            <person name="Cooper J."/>
            <person name="Damon W."/>
            <person name="Desjardin D."/>
            <person name="Finy P."/>
            <person name="Geml J."/>
            <person name="Haridas S."/>
            <person name="Hughes K."/>
            <person name="Justo A."/>
            <person name="Karasinski D."/>
            <person name="Kautmanova I."/>
            <person name="Kiss B."/>
            <person name="Kocsube S."/>
            <person name="Kotiranta H."/>
            <person name="LaButti K.M."/>
            <person name="Lechner B.E."/>
            <person name="Liimatainen K."/>
            <person name="Lipzen A."/>
            <person name="Lukacs Z."/>
            <person name="Mihaltcheva S."/>
            <person name="Morgado L.N."/>
            <person name="Niskanen T."/>
            <person name="Noordeloos M.E."/>
            <person name="Ohm R.A."/>
            <person name="Ortiz-Santana B."/>
            <person name="Ovrebo C."/>
            <person name="Racz N."/>
            <person name="Riley R."/>
            <person name="Savchenko A."/>
            <person name="Shiryaev A."/>
            <person name="Soop K."/>
            <person name="Spirin V."/>
            <person name="Szebenyi C."/>
            <person name="Tomsovsky M."/>
            <person name="Tulloss R.E."/>
            <person name="Uehling J."/>
            <person name="Grigoriev I.V."/>
            <person name="Vagvolgyi C."/>
            <person name="Papp T."/>
            <person name="Martin F.M."/>
            <person name="Miettinen O."/>
            <person name="Hibbett D.S."/>
            <person name="Nagy L.G."/>
        </authorList>
    </citation>
    <scope>NUCLEOTIDE SEQUENCE [LARGE SCALE GENOMIC DNA]</scope>
    <source>
        <strain evidence="9 10">FP101781</strain>
    </source>
</reference>
<dbReference type="Gene3D" id="3.30.160.60">
    <property type="entry name" value="Classic Zinc Finger"/>
    <property type="match status" value="1"/>
</dbReference>
<organism evidence="9 10">
    <name type="scientific">Coprinellus micaceus</name>
    <name type="common">Glistening ink-cap mushroom</name>
    <name type="synonym">Coprinus micaceus</name>
    <dbReference type="NCBI Taxonomy" id="71717"/>
    <lineage>
        <taxon>Eukaryota</taxon>
        <taxon>Fungi</taxon>
        <taxon>Dikarya</taxon>
        <taxon>Basidiomycota</taxon>
        <taxon>Agaricomycotina</taxon>
        <taxon>Agaricomycetes</taxon>
        <taxon>Agaricomycetidae</taxon>
        <taxon>Agaricales</taxon>
        <taxon>Agaricineae</taxon>
        <taxon>Psathyrellaceae</taxon>
        <taxon>Coprinellus</taxon>
    </lineage>
</organism>
<feature type="compositionally biased region" description="Basic and acidic residues" evidence="7">
    <location>
        <begin position="163"/>
        <end position="178"/>
    </location>
</feature>
<dbReference type="InterPro" id="IPR000690">
    <property type="entry name" value="Matrin/U1-C_Znf_C2H2"/>
</dbReference>
<dbReference type="GO" id="GO:0008270">
    <property type="term" value="F:zinc ion binding"/>
    <property type="evidence" value="ECO:0007669"/>
    <property type="project" value="UniProtKB-KW"/>
</dbReference>
<evidence type="ECO:0000256" key="2">
    <source>
        <dbReference type="ARBA" id="ARBA00022723"/>
    </source>
</evidence>
<evidence type="ECO:0000256" key="5">
    <source>
        <dbReference type="ARBA" id="ARBA00023242"/>
    </source>
</evidence>
<name>A0A4Y7TVR8_COPMI</name>
<dbReference type="OrthoDB" id="191651at2759"/>
<dbReference type="PROSITE" id="PS50171">
    <property type="entry name" value="ZF_MATRIN"/>
    <property type="match status" value="1"/>
</dbReference>
<dbReference type="GO" id="GO:0003723">
    <property type="term" value="F:RNA binding"/>
    <property type="evidence" value="ECO:0007669"/>
    <property type="project" value="TreeGrafter"/>
</dbReference>
<sequence>MSEFWVSKKKYYCKYCEIYIADDAPSRNHHESGMRHKGHRERFIRGIYKTGEKRKKDLEEEKREMARVEQLANAAFADDVGAGRAAPVAGPSKPVARRAAPGKDSGGQWANYSTAESLGLTDPDAERLANEAEIRRSQGIAGEWQVVSVTPTPAPEPQDEGEGDVKPDVATAGEKRPADAVGVDEEDTRIYKLRKKTLNPGGLLGNVYDPGMIPIKVKKREEPVKQEETVTKKEEPLPPPSFKPLQLKPSKDATDRDQATTKPAPSNSAPKWSKSGWGAAGPSPPMPAPPPPPLPQGTSTAEEAPAPITKEGETDVKPSMTDLKPAEAPAAPVFKKRKAPASSARGRRPI</sequence>
<feature type="compositionally biased region" description="Basic and acidic residues" evidence="7">
    <location>
        <begin position="124"/>
        <end position="136"/>
    </location>
</feature>